<protein>
    <submittedName>
        <fullName evidence="1">Uncharacterized protein</fullName>
    </submittedName>
</protein>
<accession>A0AAD6Z7T1</accession>
<proteinExistence type="predicted"/>
<comment type="caution">
    <text evidence="1">The sequence shown here is derived from an EMBL/GenBank/DDBJ whole genome shotgun (WGS) entry which is preliminary data.</text>
</comment>
<keyword evidence="2" id="KW-1185">Reference proteome</keyword>
<dbReference type="EMBL" id="JARIHO010000077">
    <property type="protein sequence ID" value="KAJ7310824.1"/>
    <property type="molecule type" value="Genomic_DNA"/>
</dbReference>
<feature type="non-terminal residue" evidence="1">
    <location>
        <position position="1"/>
    </location>
</feature>
<dbReference type="Proteomes" id="UP001218218">
    <property type="component" value="Unassembled WGS sequence"/>
</dbReference>
<name>A0AAD6Z7T1_9AGAR</name>
<dbReference type="AlphaFoldDB" id="A0AAD6Z7T1"/>
<feature type="non-terminal residue" evidence="1">
    <location>
        <position position="95"/>
    </location>
</feature>
<sequence>YLFLCPAKDLQTGPSSFKWPDCPAYWSRDPSGAEHLTMAEATQLGFPSIQSTLNVKGWYWDDSVYAGLHQFHQGKGFDPDSHEVALHLGYPLYQM</sequence>
<reference evidence="1" key="1">
    <citation type="submission" date="2023-03" db="EMBL/GenBank/DDBJ databases">
        <title>Massive genome expansion in bonnet fungi (Mycena s.s.) driven by repeated elements and novel gene families across ecological guilds.</title>
        <authorList>
            <consortium name="Lawrence Berkeley National Laboratory"/>
            <person name="Harder C.B."/>
            <person name="Miyauchi S."/>
            <person name="Viragh M."/>
            <person name="Kuo A."/>
            <person name="Thoen E."/>
            <person name="Andreopoulos B."/>
            <person name="Lu D."/>
            <person name="Skrede I."/>
            <person name="Drula E."/>
            <person name="Henrissat B."/>
            <person name="Morin E."/>
            <person name="Kohler A."/>
            <person name="Barry K."/>
            <person name="LaButti K."/>
            <person name="Morin E."/>
            <person name="Salamov A."/>
            <person name="Lipzen A."/>
            <person name="Mereny Z."/>
            <person name="Hegedus B."/>
            <person name="Baldrian P."/>
            <person name="Stursova M."/>
            <person name="Weitz H."/>
            <person name="Taylor A."/>
            <person name="Grigoriev I.V."/>
            <person name="Nagy L.G."/>
            <person name="Martin F."/>
            <person name="Kauserud H."/>
        </authorList>
    </citation>
    <scope>NUCLEOTIDE SEQUENCE</scope>
    <source>
        <strain evidence="1">CBHHK002</strain>
    </source>
</reference>
<gene>
    <name evidence="1" type="ORF">DFH08DRAFT_668408</name>
</gene>
<evidence type="ECO:0000313" key="2">
    <source>
        <dbReference type="Proteomes" id="UP001218218"/>
    </source>
</evidence>
<organism evidence="1 2">
    <name type="scientific">Mycena albidolilacea</name>
    <dbReference type="NCBI Taxonomy" id="1033008"/>
    <lineage>
        <taxon>Eukaryota</taxon>
        <taxon>Fungi</taxon>
        <taxon>Dikarya</taxon>
        <taxon>Basidiomycota</taxon>
        <taxon>Agaricomycotina</taxon>
        <taxon>Agaricomycetes</taxon>
        <taxon>Agaricomycetidae</taxon>
        <taxon>Agaricales</taxon>
        <taxon>Marasmiineae</taxon>
        <taxon>Mycenaceae</taxon>
        <taxon>Mycena</taxon>
    </lineage>
</organism>
<evidence type="ECO:0000313" key="1">
    <source>
        <dbReference type="EMBL" id="KAJ7310824.1"/>
    </source>
</evidence>